<protein>
    <submittedName>
        <fullName evidence="2">Uncharacterized protein</fullName>
    </submittedName>
</protein>
<dbReference type="EMBL" id="VSSQ01077259">
    <property type="protein sequence ID" value="MPN27392.1"/>
    <property type="molecule type" value="Genomic_DNA"/>
</dbReference>
<dbReference type="AlphaFoldDB" id="A0A645GNC3"/>
<reference evidence="2" key="1">
    <citation type="submission" date="2019-08" db="EMBL/GenBank/DDBJ databases">
        <authorList>
            <person name="Kucharzyk K."/>
            <person name="Murdoch R.W."/>
            <person name="Higgins S."/>
            <person name="Loffler F."/>
        </authorList>
    </citation>
    <scope>NUCLEOTIDE SEQUENCE</scope>
</reference>
<proteinExistence type="predicted"/>
<evidence type="ECO:0000313" key="2">
    <source>
        <dbReference type="EMBL" id="MPN27392.1"/>
    </source>
</evidence>
<accession>A0A645GNC3</accession>
<feature type="region of interest" description="Disordered" evidence="1">
    <location>
        <begin position="40"/>
        <end position="60"/>
    </location>
</feature>
<evidence type="ECO:0000256" key="1">
    <source>
        <dbReference type="SAM" id="MobiDB-lite"/>
    </source>
</evidence>
<sequence length="134" mass="15392">MGVGIVNPGSHQVGGKQIRRKLQAGEIRIERLAQGFDRQRLRQSRNPFDQDVPAGHQRHQQAVDQAFLSGDDPPHFSAQRHHEGGFFAQLRLQFGKIRLIHITPLLLFGILEKINFTRKRPRSKPFCCARFFQS</sequence>
<comment type="caution">
    <text evidence="2">The sequence shown here is derived from an EMBL/GenBank/DDBJ whole genome shotgun (WGS) entry which is preliminary data.</text>
</comment>
<gene>
    <name evidence="2" type="ORF">SDC9_174824</name>
</gene>
<organism evidence="2">
    <name type="scientific">bioreactor metagenome</name>
    <dbReference type="NCBI Taxonomy" id="1076179"/>
    <lineage>
        <taxon>unclassified sequences</taxon>
        <taxon>metagenomes</taxon>
        <taxon>ecological metagenomes</taxon>
    </lineage>
</organism>
<name>A0A645GNC3_9ZZZZ</name>